<comment type="caution">
    <text evidence="2">The sequence shown here is derived from an EMBL/GenBank/DDBJ whole genome shotgun (WGS) entry which is preliminary data.</text>
</comment>
<evidence type="ECO:0000313" key="3">
    <source>
        <dbReference type="Proteomes" id="UP000260680"/>
    </source>
</evidence>
<keyword evidence="1" id="KW-1133">Transmembrane helix</keyword>
<evidence type="ECO:0000256" key="1">
    <source>
        <dbReference type="SAM" id="Phobius"/>
    </source>
</evidence>
<sequence length="47" mass="5467">MELLFFKLVKIIASLALSFTSLNMNLACMLFIHQPKLPDNAKKLRRF</sequence>
<name>A0A3E2NEY5_9FIRM</name>
<dbReference type="EMBL" id="QOHO01000022">
    <property type="protein sequence ID" value="RFZ79572.1"/>
    <property type="molecule type" value="Genomic_DNA"/>
</dbReference>
<feature type="transmembrane region" description="Helical" evidence="1">
    <location>
        <begin position="12"/>
        <end position="32"/>
    </location>
</feature>
<dbReference type="OrthoDB" id="1922077at2"/>
<keyword evidence="1" id="KW-0812">Transmembrane</keyword>
<dbReference type="Proteomes" id="UP000260680">
    <property type="component" value="Unassembled WGS sequence"/>
</dbReference>
<dbReference type="InterPro" id="IPR009229">
    <property type="entry name" value="AgrD"/>
</dbReference>
<evidence type="ECO:0000313" key="2">
    <source>
        <dbReference type="EMBL" id="RFZ79572.1"/>
    </source>
</evidence>
<reference evidence="2 3" key="1">
    <citation type="submission" date="2018-07" db="EMBL/GenBank/DDBJ databases">
        <title>New species, Clostridium PI-S10-A1B.</title>
        <authorList>
            <person name="Krishna G."/>
            <person name="Summeta K."/>
            <person name="Shikha S."/>
            <person name="Prabhu P.B."/>
            <person name="Suresh K."/>
        </authorList>
    </citation>
    <scope>NUCLEOTIDE SEQUENCE [LARGE SCALE GENOMIC DNA]</scope>
    <source>
        <strain evidence="2 3">PI-S10-A1B</strain>
    </source>
</reference>
<organism evidence="2 3">
    <name type="scientific">Lacrimispora amygdalina</name>
    <dbReference type="NCBI Taxonomy" id="253257"/>
    <lineage>
        <taxon>Bacteria</taxon>
        <taxon>Bacillati</taxon>
        <taxon>Bacillota</taxon>
        <taxon>Clostridia</taxon>
        <taxon>Lachnospirales</taxon>
        <taxon>Lachnospiraceae</taxon>
        <taxon>Lacrimispora</taxon>
    </lineage>
</organism>
<protein>
    <submittedName>
        <fullName evidence="2">Cyclic lactone autoinducer peptide</fullName>
    </submittedName>
</protein>
<accession>A0A3E2NEY5</accession>
<proteinExistence type="predicted"/>
<dbReference type="AlphaFoldDB" id="A0A3E2NEY5"/>
<dbReference type="NCBIfam" id="TIGR04223">
    <property type="entry name" value="quorum_AgrD"/>
    <property type="match status" value="1"/>
</dbReference>
<keyword evidence="1" id="KW-0472">Membrane</keyword>
<gene>
    <name evidence="2" type="ORF">DS742_07690</name>
</gene>